<protein>
    <submittedName>
        <fullName evidence="1">Uncharacterized protein</fullName>
    </submittedName>
</protein>
<name>A0A0L6JQW5_9FIRM</name>
<dbReference type="OrthoDB" id="5770817at2"/>
<keyword evidence="2" id="KW-1185">Reference proteome</keyword>
<dbReference type="AlphaFoldDB" id="A0A0L6JQW5"/>
<proteinExistence type="predicted"/>
<comment type="caution">
    <text evidence="1">The sequence shown here is derived from an EMBL/GenBank/DDBJ whole genome shotgun (WGS) entry which is preliminary data.</text>
</comment>
<sequence>MKWEEVKNAHPSAWLLIEAIEAHTEGENRIIDRMSVIDSFQDKSSKPALLRYLELHKNFPDREFYVVHSEREHLDIKEQKWAGLGVRAQNEV</sequence>
<accession>A0A0L6JQW5</accession>
<gene>
    <name evidence="1" type="ORF">Bccel_3457</name>
</gene>
<dbReference type="EMBL" id="LGTC01000001">
    <property type="protein sequence ID" value="KNY28183.1"/>
    <property type="molecule type" value="Genomic_DNA"/>
</dbReference>
<evidence type="ECO:0000313" key="1">
    <source>
        <dbReference type="EMBL" id="KNY28183.1"/>
    </source>
</evidence>
<evidence type="ECO:0000313" key="2">
    <source>
        <dbReference type="Proteomes" id="UP000036923"/>
    </source>
</evidence>
<organism evidence="1 2">
    <name type="scientific">Pseudobacteroides cellulosolvens ATCC 35603 = DSM 2933</name>
    <dbReference type="NCBI Taxonomy" id="398512"/>
    <lineage>
        <taxon>Bacteria</taxon>
        <taxon>Bacillati</taxon>
        <taxon>Bacillota</taxon>
        <taxon>Clostridia</taxon>
        <taxon>Eubacteriales</taxon>
        <taxon>Oscillospiraceae</taxon>
        <taxon>Pseudobacteroides</taxon>
    </lineage>
</organism>
<reference evidence="2" key="1">
    <citation type="submission" date="2015-07" db="EMBL/GenBank/DDBJ databases">
        <title>Near-Complete Genome Sequence of the Cellulolytic Bacterium Bacteroides (Pseudobacteroides) cellulosolvens ATCC 35603.</title>
        <authorList>
            <person name="Dassa B."/>
            <person name="Utturkar S.M."/>
            <person name="Klingeman D.M."/>
            <person name="Hurt R.A."/>
            <person name="Keller M."/>
            <person name="Xu J."/>
            <person name="Reddy Y.H.K."/>
            <person name="Borovok I."/>
            <person name="Grinberg I.R."/>
            <person name="Lamed R."/>
            <person name="Zhivin O."/>
            <person name="Bayer E.A."/>
            <person name="Brown S.D."/>
        </authorList>
    </citation>
    <scope>NUCLEOTIDE SEQUENCE [LARGE SCALE GENOMIC DNA]</scope>
    <source>
        <strain evidence="2">DSM 2933</strain>
    </source>
</reference>
<dbReference type="eggNOG" id="ENOG503323F">
    <property type="taxonomic scope" value="Bacteria"/>
</dbReference>
<dbReference type="Proteomes" id="UP000036923">
    <property type="component" value="Unassembled WGS sequence"/>
</dbReference>
<dbReference type="RefSeq" id="WP_036945400.1">
    <property type="nucleotide sequence ID" value="NZ_JQKC01000050.1"/>
</dbReference>